<dbReference type="SUPFAM" id="SSF48452">
    <property type="entry name" value="TPR-like"/>
    <property type="match status" value="1"/>
</dbReference>
<dbReference type="Proteomes" id="UP000197290">
    <property type="component" value="Unassembled WGS sequence"/>
</dbReference>
<accession>A0A245ZFD1</accession>
<comment type="caution">
    <text evidence="1">The sequence shown here is derived from an EMBL/GenBank/DDBJ whole genome shotgun (WGS) entry which is preliminary data.</text>
</comment>
<protein>
    <recommendedName>
        <fullName evidence="3">Tetratricopeptide repeat protein</fullName>
    </recommendedName>
</protein>
<dbReference type="InterPro" id="IPR011990">
    <property type="entry name" value="TPR-like_helical_dom_sf"/>
</dbReference>
<name>A0A245ZFD1_9SPHN</name>
<organism evidence="1 2">
    <name type="scientific">Sphingomonas dokdonensis</name>
    <dbReference type="NCBI Taxonomy" id="344880"/>
    <lineage>
        <taxon>Bacteria</taxon>
        <taxon>Pseudomonadati</taxon>
        <taxon>Pseudomonadota</taxon>
        <taxon>Alphaproteobacteria</taxon>
        <taxon>Sphingomonadales</taxon>
        <taxon>Sphingomonadaceae</taxon>
        <taxon>Sphingomonas</taxon>
    </lineage>
</organism>
<reference evidence="1 2" key="1">
    <citation type="submission" date="2017-03" db="EMBL/GenBank/DDBJ databases">
        <title>Genome sequence of Sphingomonas dokdonensis DSM 21029.</title>
        <authorList>
            <person name="Poehlein A."/>
            <person name="Wuebbeler J.H."/>
            <person name="Steinbuechel A."/>
            <person name="Daniel R."/>
        </authorList>
    </citation>
    <scope>NUCLEOTIDE SEQUENCE [LARGE SCALE GENOMIC DNA]</scope>
    <source>
        <strain evidence="1 2">DSM 21029</strain>
    </source>
</reference>
<dbReference type="EMBL" id="NBBI01000006">
    <property type="protein sequence ID" value="OWK28438.1"/>
    <property type="molecule type" value="Genomic_DNA"/>
</dbReference>
<sequence length="379" mass="41726">MPEELFRSADLLVRRAPAAVARRAGAVIVTFGSYTTEHRLDRPGFGEEFLASIGIDAIHVINRHNRWYQHPERDAALATVAAAARDYARVITYGSSMGGYAALRYAQACGAQAAIGLSPQFSVDPRIVPWETRWQADVARTRFAERDYAGAPEGYVVFDPCLALDARHAAMIVAASGATAIPIPFGGHPVGPLLVETGALQAAIRAIVAGTFNPAEMRRHVRRERRRSQHHHFVLARHCAPRHPETALRLLERAAAIEPESHLLSARAVLLDTLGRSAEAAPLHHAALARTPNDVHARTRLAEHQELTGDAASAARSLRAAARGQGGSILLFIRVRQMRLWLRRHRLHWLDRLVGAAIRRSARSRFHATIVREIGAHLR</sequence>
<dbReference type="Gene3D" id="1.25.40.10">
    <property type="entry name" value="Tetratricopeptide repeat domain"/>
    <property type="match status" value="1"/>
</dbReference>
<evidence type="ECO:0000313" key="1">
    <source>
        <dbReference type="EMBL" id="OWK28438.1"/>
    </source>
</evidence>
<dbReference type="Gene3D" id="3.40.50.1820">
    <property type="entry name" value="alpha/beta hydrolase"/>
    <property type="match status" value="1"/>
</dbReference>
<dbReference type="AlphaFoldDB" id="A0A245ZFD1"/>
<dbReference type="OrthoDB" id="7247356at2"/>
<proteinExistence type="predicted"/>
<gene>
    <name evidence="1" type="ORF">SPDO_28400</name>
</gene>
<keyword evidence="2" id="KW-1185">Reference proteome</keyword>
<dbReference type="SUPFAM" id="SSF53474">
    <property type="entry name" value="alpha/beta-Hydrolases"/>
    <property type="match status" value="1"/>
</dbReference>
<evidence type="ECO:0000313" key="2">
    <source>
        <dbReference type="Proteomes" id="UP000197290"/>
    </source>
</evidence>
<dbReference type="RefSeq" id="WP_088368157.1">
    <property type="nucleotide sequence ID" value="NZ_NBBI01000006.1"/>
</dbReference>
<evidence type="ECO:0008006" key="3">
    <source>
        <dbReference type="Google" id="ProtNLM"/>
    </source>
</evidence>
<dbReference type="InterPro" id="IPR029058">
    <property type="entry name" value="AB_hydrolase_fold"/>
</dbReference>